<keyword evidence="1" id="KW-0472">Membrane</keyword>
<dbReference type="AlphaFoldDB" id="D4BSK7"/>
<protein>
    <submittedName>
        <fullName evidence="2">Uncharacterized protein</fullName>
    </submittedName>
</protein>
<feature type="transmembrane region" description="Helical" evidence="1">
    <location>
        <begin position="44"/>
        <end position="65"/>
    </location>
</feature>
<sequence>MWLDEGLGLRERLVLPEGVLHWFGLRGCYLSYALLVLDSLEILFGFWACLSAMTPAMIYALEVWISTVMVL</sequence>
<comment type="caution">
    <text evidence="2">The sequence shown here is derived from an EMBL/GenBank/DDBJ whole genome shotgun (WGS) entry which is preliminary data.</text>
</comment>
<dbReference type="RefSeq" id="WP_003830969.1">
    <property type="nucleotide sequence ID" value="NZ_GG729887.1"/>
</dbReference>
<dbReference type="HOGENOM" id="CLU_2731904_0_0_11"/>
<accession>D4BSK7</accession>
<keyword evidence="1" id="KW-0812">Transmembrane</keyword>
<keyword evidence="1" id="KW-1133">Transmembrane helix</keyword>
<organism evidence="2 3">
    <name type="scientific">Bifidobacterium breve DSM 20213 = JCM 1192</name>
    <dbReference type="NCBI Taxonomy" id="518634"/>
    <lineage>
        <taxon>Bacteria</taxon>
        <taxon>Bacillati</taxon>
        <taxon>Actinomycetota</taxon>
        <taxon>Actinomycetes</taxon>
        <taxon>Bifidobacteriales</taxon>
        <taxon>Bifidobacteriaceae</taxon>
        <taxon>Bifidobacterium</taxon>
    </lineage>
</organism>
<evidence type="ECO:0000313" key="3">
    <source>
        <dbReference type="Proteomes" id="UP000003191"/>
    </source>
</evidence>
<proteinExistence type="predicted"/>
<keyword evidence="3" id="KW-1185">Reference proteome</keyword>
<gene>
    <name evidence="2" type="ORF">BIFBRE_05099</name>
</gene>
<dbReference type="Proteomes" id="UP000003191">
    <property type="component" value="Unassembled WGS sequence"/>
</dbReference>
<dbReference type="EMBL" id="ACCG02000072">
    <property type="protein sequence ID" value="EFE88053.1"/>
    <property type="molecule type" value="Genomic_DNA"/>
</dbReference>
<reference evidence="2 3" key="1">
    <citation type="submission" date="2010-02" db="EMBL/GenBank/DDBJ databases">
        <authorList>
            <person name="Weinstock G."/>
            <person name="Sodergren E."/>
            <person name="Clifton S."/>
            <person name="Fulton L."/>
            <person name="Fulton B."/>
            <person name="Courtney L."/>
            <person name="Fronick C."/>
            <person name="Harrison M."/>
            <person name="Strong C."/>
            <person name="Farmer C."/>
            <person name="Delahaunty K."/>
            <person name="Markovic C."/>
            <person name="Hall O."/>
            <person name="Minx P."/>
            <person name="Tomlinson C."/>
            <person name="Mitreva M."/>
            <person name="Nelson J."/>
            <person name="Hou S."/>
            <person name="Wollam A."/>
            <person name="Pepin K.H."/>
            <person name="Johnson M."/>
            <person name="Bhonagiri V."/>
            <person name="Zhang X."/>
            <person name="Suruliraj S."/>
            <person name="Warren W."/>
            <person name="Chinwalla A."/>
            <person name="Mardis E.R."/>
            <person name="Wilson R.K."/>
        </authorList>
    </citation>
    <scope>NUCLEOTIDE SEQUENCE [LARGE SCALE GENOMIC DNA]</scope>
    <source>
        <strain evidence="2 3">DSM 20213</strain>
    </source>
</reference>
<evidence type="ECO:0000256" key="1">
    <source>
        <dbReference type="SAM" id="Phobius"/>
    </source>
</evidence>
<evidence type="ECO:0000313" key="2">
    <source>
        <dbReference type="EMBL" id="EFE88053.1"/>
    </source>
</evidence>
<name>D4BSK7_BIFBR</name>